<evidence type="ECO:0000313" key="3">
    <source>
        <dbReference type="Proteomes" id="UP000683000"/>
    </source>
</evidence>
<evidence type="ECO:0000259" key="1">
    <source>
        <dbReference type="Pfam" id="PF20255"/>
    </source>
</evidence>
<accession>A0A8I2YYV5</accession>
<dbReference type="Pfam" id="PF20255">
    <property type="entry name" value="DUF6606"/>
    <property type="match status" value="1"/>
</dbReference>
<dbReference type="EMBL" id="JAGFBS010000004">
    <property type="protein sequence ID" value="KAG6379682.1"/>
    <property type="molecule type" value="Genomic_DNA"/>
</dbReference>
<reference evidence="2" key="1">
    <citation type="submission" date="2021-03" db="EMBL/GenBank/DDBJ databases">
        <title>Evolutionary innovations through gain and loss of genes in the ectomycorrhizal Boletales.</title>
        <authorList>
            <person name="Wu G."/>
            <person name="Miyauchi S."/>
            <person name="Morin E."/>
            <person name="Yang Z.-L."/>
            <person name="Xu J."/>
            <person name="Martin F.M."/>
        </authorList>
    </citation>
    <scope>NUCLEOTIDE SEQUENCE</scope>
    <source>
        <strain evidence="2">BR01</strain>
    </source>
</reference>
<proteinExistence type="predicted"/>
<name>A0A8I2YYV5_9AGAM</name>
<feature type="domain" description="DUF6606" evidence="1">
    <location>
        <begin position="22"/>
        <end position="118"/>
    </location>
</feature>
<gene>
    <name evidence="2" type="ORF">JVT61DRAFT_10204</name>
</gene>
<organism evidence="2 3">
    <name type="scientific">Boletus reticuloceps</name>
    <dbReference type="NCBI Taxonomy" id="495285"/>
    <lineage>
        <taxon>Eukaryota</taxon>
        <taxon>Fungi</taxon>
        <taxon>Dikarya</taxon>
        <taxon>Basidiomycota</taxon>
        <taxon>Agaricomycotina</taxon>
        <taxon>Agaricomycetes</taxon>
        <taxon>Agaricomycetidae</taxon>
        <taxon>Boletales</taxon>
        <taxon>Boletineae</taxon>
        <taxon>Boletaceae</taxon>
        <taxon>Boletoideae</taxon>
        <taxon>Boletus</taxon>
    </lineage>
</organism>
<evidence type="ECO:0000313" key="2">
    <source>
        <dbReference type="EMBL" id="KAG6379682.1"/>
    </source>
</evidence>
<dbReference type="Proteomes" id="UP000683000">
    <property type="component" value="Unassembled WGS sequence"/>
</dbReference>
<dbReference type="InterPro" id="IPR046541">
    <property type="entry name" value="DUF6606"/>
</dbReference>
<comment type="caution">
    <text evidence="2">The sequence shown here is derived from an EMBL/GenBank/DDBJ whole genome shotgun (WGS) entry which is preliminary data.</text>
</comment>
<sequence>MVDSPNLQTTFAHTSGPLEYTVTHVFLPVELPDADDYTPGNNHSLARAVCAAAHTYDTHILGTSEQDHWHRIIKTLDNLQASVESEDIDGDHVISQLRGMQAGGTFTGFKFLYVRADNP</sequence>
<dbReference type="AlphaFoldDB" id="A0A8I2YYV5"/>
<dbReference type="OrthoDB" id="3182339at2759"/>
<protein>
    <recommendedName>
        <fullName evidence="1">DUF6606 domain-containing protein</fullName>
    </recommendedName>
</protein>
<keyword evidence="3" id="KW-1185">Reference proteome</keyword>